<dbReference type="InterPro" id="IPR036961">
    <property type="entry name" value="Kinesin_motor_dom_sf"/>
</dbReference>
<evidence type="ECO:0000313" key="9">
    <source>
        <dbReference type="EMBL" id="KAJ8920904.1"/>
    </source>
</evidence>
<dbReference type="SMART" id="SM00129">
    <property type="entry name" value="KISc"/>
    <property type="match status" value="1"/>
</dbReference>
<keyword evidence="4" id="KW-0963">Cytoplasm</keyword>
<dbReference type="InterPro" id="IPR027417">
    <property type="entry name" value="P-loop_NTPase"/>
</dbReference>
<dbReference type="FunFam" id="2.60.40.4330:FF:000002">
    <property type="entry name" value="Kinesin-like protein"/>
    <property type="match status" value="1"/>
</dbReference>
<dbReference type="GO" id="GO:0005634">
    <property type="term" value="C:nucleus"/>
    <property type="evidence" value="ECO:0007669"/>
    <property type="project" value="TreeGrafter"/>
</dbReference>
<feature type="domain" description="Kinesin motor" evidence="8">
    <location>
        <begin position="31"/>
        <end position="432"/>
    </location>
</feature>
<comment type="caution">
    <text evidence="9">The sequence shown here is derived from an EMBL/GenBank/DDBJ whole genome shotgun (WGS) entry which is preliminary data.</text>
</comment>
<dbReference type="PANTHER" id="PTHR24115">
    <property type="entry name" value="KINESIN-RELATED"/>
    <property type="match status" value="1"/>
</dbReference>
<evidence type="ECO:0000259" key="8">
    <source>
        <dbReference type="PROSITE" id="PS50067"/>
    </source>
</evidence>
<comment type="similarity">
    <text evidence="5 6">Belongs to the TRAFAC class myosin-kinesin ATPase superfamily. Kinesin family.</text>
</comment>
<feature type="compositionally biased region" description="Basic and acidic residues" evidence="7">
    <location>
        <begin position="171"/>
        <end position="180"/>
    </location>
</feature>
<reference evidence="9 10" key="1">
    <citation type="journal article" date="2023" name="Insect Mol. Biol.">
        <title>Genome sequencing provides insights into the evolution of gene families encoding plant cell wall-degrading enzymes in longhorned beetles.</title>
        <authorList>
            <person name="Shin N.R."/>
            <person name="Okamura Y."/>
            <person name="Kirsch R."/>
            <person name="Pauchet Y."/>
        </authorList>
    </citation>
    <scope>NUCLEOTIDE SEQUENCE [LARGE SCALE GENOMIC DNA]</scope>
    <source>
        <strain evidence="9">EAD_L_NR</strain>
    </source>
</reference>
<dbReference type="PROSITE" id="PS50067">
    <property type="entry name" value="KINESIN_MOTOR_2"/>
    <property type="match status" value="1"/>
</dbReference>
<dbReference type="Pfam" id="PF16540">
    <property type="entry name" value="MKLP1_Arf_bdg"/>
    <property type="match status" value="1"/>
</dbReference>
<dbReference type="InterPro" id="IPR019821">
    <property type="entry name" value="Kinesin_motor_CS"/>
</dbReference>
<organism evidence="9 10">
    <name type="scientific">Exocentrus adspersus</name>
    <dbReference type="NCBI Taxonomy" id="1586481"/>
    <lineage>
        <taxon>Eukaryota</taxon>
        <taxon>Metazoa</taxon>
        <taxon>Ecdysozoa</taxon>
        <taxon>Arthropoda</taxon>
        <taxon>Hexapoda</taxon>
        <taxon>Insecta</taxon>
        <taxon>Pterygota</taxon>
        <taxon>Neoptera</taxon>
        <taxon>Endopterygota</taxon>
        <taxon>Coleoptera</taxon>
        <taxon>Polyphaga</taxon>
        <taxon>Cucujiformia</taxon>
        <taxon>Chrysomeloidea</taxon>
        <taxon>Cerambycidae</taxon>
        <taxon>Lamiinae</taxon>
        <taxon>Acanthocinini</taxon>
        <taxon>Exocentrus</taxon>
    </lineage>
</organism>
<gene>
    <name evidence="9" type="ORF">NQ315_015697</name>
</gene>
<dbReference type="InterPro" id="IPR038105">
    <property type="entry name" value="Kif23_Arf-bd_sf"/>
</dbReference>
<evidence type="ECO:0000256" key="6">
    <source>
        <dbReference type="RuleBase" id="RU000394"/>
    </source>
</evidence>
<dbReference type="PROSITE" id="PS00411">
    <property type="entry name" value="KINESIN_MOTOR_1"/>
    <property type="match status" value="1"/>
</dbReference>
<dbReference type="InterPro" id="IPR027640">
    <property type="entry name" value="Kinesin-like_fam"/>
</dbReference>
<dbReference type="GO" id="GO:0007018">
    <property type="term" value="P:microtubule-based movement"/>
    <property type="evidence" value="ECO:0007669"/>
    <property type="project" value="InterPro"/>
</dbReference>
<dbReference type="Proteomes" id="UP001159042">
    <property type="component" value="Unassembled WGS sequence"/>
</dbReference>
<dbReference type="SUPFAM" id="SSF52540">
    <property type="entry name" value="P-loop containing nucleoside triphosphate hydrolases"/>
    <property type="match status" value="1"/>
</dbReference>
<feature type="region of interest" description="Disordered" evidence="7">
    <location>
        <begin position="1"/>
        <end position="26"/>
    </location>
</feature>
<evidence type="ECO:0000256" key="2">
    <source>
        <dbReference type="ARBA" id="ARBA00022741"/>
    </source>
</evidence>
<evidence type="ECO:0000313" key="10">
    <source>
        <dbReference type="Proteomes" id="UP001159042"/>
    </source>
</evidence>
<evidence type="ECO:0000256" key="3">
    <source>
        <dbReference type="ARBA" id="ARBA00022840"/>
    </source>
</evidence>
<accession>A0AAV8W340</accession>
<feature type="binding site" evidence="5">
    <location>
        <begin position="113"/>
        <end position="120"/>
    </location>
    <ligand>
        <name>ATP</name>
        <dbReference type="ChEBI" id="CHEBI:30616"/>
    </ligand>
</feature>
<dbReference type="AlphaFoldDB" id="A0AAV8W340"/>
<comment type="subcellular location">
    <subcellularLocation>
        <location evidence="1">Cytoplasm</location>
        <location evidence="1">Cytoskeleton</location>
    </subcellularLocation>
</comment>
<keyword evidence="10" id="KW-1185">Reference proteome</keyword>
<evidence type="ECO:0000256" key="1">
    <source>
        <dbReference type="ARBA" id="ARBA00004245"/>
    </source>
</evidence>
<dbReference type="Gene3D" id="2.60.40.4330">
    <property type="entry name" value="Kinesin-like protein Kif23, Arf6-interacting domain"/>
    <property type="match status" value="1"/>
</dbReference>
<dbReference type="GO" id="GO:0051256">
    <property type="term" value="P:mitotic spindle midzone assembly"/>
    <property type="evidence" value="ECO:0007669"/>
    <property type="project" value="TreeGrafter"/>
</dbReference>
<dbReference type="EMBL" id="JANEYG010000012">
    <property type="protein sequence ID" value="KAJ8920904.1"/>
    <property type="molecule type" value="Genomic_DNA"/>
</dbReference>
<keyword evidence="5 6" id="KW-0505">Motor protein</keyword>
<proteinExistence type="inferred from homology"/>
<keyword evidence="6" id="KW-0493">Microtubule</keyword>
<dbReference type="PANTHER" id="PTHR24115:SF600">
    <property type="entry name" value="KINESIN-LIKE PROTEIN KIF23"/>
    <property type="match status" value="1"/>
</dbReference>
<dbReference type="InterPro" id="IPR032384">
    <property type="entry name" value="Kif23_Arf-bd"/>
</dbReference>
<dbReference type="GO" id="GO:0005524">
    <property type="term" value="F:ATP binding"/>
    <property type="evidence" value="ECO:0007669"/>
    <property type="project" value="UniProtKB-UniRule"/>
</dbReference>
<dbReference type="GO" id="GO:0005874">
    <property type="term" value="C:microtubule"/>
    <property type="evidence" value="ECO:0007669"/>
    <property type="project" value="UniProtKB-KW"/>
</dbReference>
<dbReference type="GO" id="GO:0005871">
    <property type="term" value="C:kinesin complex"/>
    <property type="evidence" value="ECO:0007669"/>
    <property type="project" value="TreeGrafter"/>
</dbReference>
<dbReference type="PRINTS" id="PR00380">
    <property type="entry name" value="KINESINHEAVY"/>
</dbReference>
<dbReference type="GO" id="GO:0008017">
    <property type="term" value="F:microtubule binding"/>
    <property type="evidence" value="ECO:0007669"/>
    <property type="project" value="InterPro"/>
</dbReference>
<evidence type="ECO:0000256" key="7">
    <source>
        <dbReference type="SAM" id="MobiDB-lite"/>
    </source>
</evidence>
<dbReference type="Gene3D" id="3.40.850.10">
    <property type="entry name" value="Kinesin motor domain"/>
    <property type="match status" value="1"/>
</dbReference>
<feature type="region of interest" description="Disordered" evidence="7">
    <location>
        <begin position="165"/>
        <end position="196"/>
    </location>
</feature>
<dbReference type="GO" id="GO:0003777">
    <property type="term" value="F:microtubule motor activity"/>
    <property type="evidence" value="ECO:0007669"/>
    <property type="project" value="InterPro"/>
</dbReference>
<name>A0AAV8W340_9CUCU</name>
<sequence>MFAASKFTPTPRKLKREKTTVSTSSDSEMEPVRVYCRLRPIAENAEVESCVKLISPQELCLMCESKGMRKEVCYKFRHVFTAYATQKEVFDHVAYPVLSDLLQGKNGLLFTYGITGSGKTYTLTGEQNNPGIMPRCIDTIFNSIGDLQAPKFVIKSDKMNGFEVQSEEDAMQDRMAEVRSKSRTPRSNRKLNAEKNHYSNDGTKIPLLNETTLYAVFVSYVEIYNNNVYDLLDELNGRTLQNKILREDSQKNMYVNGVVEVEVKSAEEAFELFNAGQKRKRMGWTILNAESSRSHSIFNIRVVQLEQISWNDKGKPVIPEKNLLTIGQLNLVDLAGSERTNRTQNTGTRLKEASSINNSLMTLRTCMTILRENQQAKSNKMVPYRDSRLTYLFKNYFEGDGSIQMIVCVNPSVNDFEENLHVMKFAELSQDVKIMKSEPRTLVKKTITKNFTPARVKGNRFTILPEIPICKFDTNNMDEMGSYIDKVLEILKQREAKSKSLDKEITKSTDDFRKRLVEINQENVLSKNEIRSLKQIVNKQRQKTNNLEIKIRDFEVTNGELVGKQEELQNVIRSLHNVIDEKDLRLNQNILEKEKTKQKIALVSEKMSQEFDANLKKQRDHLHAVNRAKEIQLRKVREILNSEVVIPSSESSSKVESVVPQTPRSQMLDNQSRRNVVYSTPRRRRSKSVGEVWLEHNSVKPVPLGTVMQPSMKKRKSVTKLTKATDITNPKQSKYCLLAQEQDTDGEVETKLYKADIVSTCGGGAQVIFNDVERLRQESPTS</sequence>
<keyword evidence="2 5" id="KW-0547">Nucleotide-binding</keyword>
<keyword evidence="3 5" id="KW-0067">ATP-binding</keyword>
<dbReference type="GO" id="GO:0016887">
    <property type="term" value="F:ATP hydrolysis activity"/>
    <property type="evidence" value="ECO:0007669"/>
    <property type="project" value="TreeGrafter"/>
</dbReference>
<dbReference type="Pfam" id="PF00225">
    <property type="entry name" value="Kinesin"/>
    <property type="match status" value="1"/>
</dbReference>
<dbReference type="InterPro" id="IPR001752">
    <property type="entry name" value="Kinesin_motor_dom"/>
</dbReference>
<protein>
    <recommendedName>
        <fullName evidence="6">Kinesin-like protein</fullName>
    </recommendedName>
</protein>
<evidence type="ECO:0000256" key="5">
    <source>
        <dbReference type="PROSITE-ProRule" id="PRU00283"/>
    </source>
</evidence>
<keyword evidence="4" id="KW-0206">Cytoskeleton</keyword>
<evidence type="ECO:0000256" key="4">
    <source>
        <dbReference type="ARBA" id="ARBA00023212"/>
    </source>
</evidence>